<proteinExistence type="predicted"/>
<organism evidence="1 2">
    <name type="scientific">Panagrolaimus sp. JU765</name>
    <dbReference type="NCBI Taxonomy" id="591449"/>
    <lineage>
        <taxon>Eukaryota</taxon>
        <taxon>Metazoa</taxon>
        <taxon>Ecdysozoa</taxon>
        <taxon>Nematoda</taxon>
        <taxon>Chromadorea</taxon>
        <taxon>Rhabditida</taxon>
        <taxon>Tylenchina</taxon>
        <taxon>Panagrolaimomorpha</taxon>
        <taxon>Panagrolaimoidea</taxon>
        <taxon>Panagrolaimidae</taxon>
        <taxon>Panagrolaimus</taxon>
    </lineage>
</organism>
<evidence type="ECO:0000313" key="2">
    <source>
        <dbReference type="WBParaSite" id="JU765_v2.g13062.t1"/>
    </source>
</evidence>
<dbReference type="WBParaSite" id="JU765_v2.g13062.t1">
    <property type="protein sequence ID" value="JU765_v2.g13062.t1"/>
    <property type="gene ID" value="JU765_v2.g13062"/>
</dbReference>
<reference evidence="2" key="1">
    <citation type="submission" date="2022-11" db="UniProtKB">
        <authorList>
            <consortium name="WormBaseParasite"/>
        </authorList>
    </citation>
    <scope>IDENTIFICATION</scope>
</reference>
<sequence length="245" mass="27379">MIFNIQNNMTKVIKITRYSLIILSGILLVIAVGSSVAAILTPAWQTVYLAEFQSEHEHGLWIDCTITKKFIKGITHNTHCTYKFENGYMQESGIHPEEEQHKFHEWHKVVLVLFGTAILSALTALCFSFCALCIRISAIVTNVTALIAAMSSSFAMAVFFISSHRNDIRFVPGITYTYEQTKGYSYYLGLGSMIAYIFAFIISVLATVMAFLHERQQNDTSNKSYPKSRLNGESPIPTGPTSIAV</sequence>
<name>A0AC34Q560_9BILA</name>
<dbReference type="Proteomes" id="UP000887576">
    <property type="component" value="Unplaced"/>
</dbReference>
<evidence type="ECO:0000313" key="1">
    <source>
        <dbReference type="Proteomes" id="UP000887576"/>
    </source>
</evidence>
<protein>
    <submittedName>
        <fullName evidence="2">Clc-like protein</fullName>
    </submittedName>
</protein>
<accession>A0AC34Q560</accession>